<organism evidence="2 3">
    <name type="scientific">Oryza meyeriana var. granulata</name>
    <dbReference type="NCBI Taxonomy" id="110450"/>
    <lineage>
        <taxon>Eukaryota</taxon>
        <taxon>Viridiplantae</taxon>
        <taxon>Streptophyta</taxon>
        <taxon>Embryophyta</taxon>
        <taxon>Tracheophyta</taxon>
        <taxon>Spermatophyta</taxon>
        <taxon>Magnoliopsida</taxon>
        <taxon>Liliopsida</taxon>
        <taxon>Poales</taxon>
        <taxon>Poaceae</taxon>
        <taxon>BOP clade</taxon>
        <taxon>Oryzoideae</taxon>
        <taxon>Oryzeae</taxon>
        <taxon>Oryzinae</taxon>
        <taxon>Oryza</taxon>
        <taxon>Oryza meyeriana</taxon>
    </lineage>
</organism>
<dbReference type="AlphaFoldDB" id="A0A6G1FAE7"/>
<feature type="region of interest" description="Disordered" evidence="1">
    <location>
        <begin position="106"/>
        <end position="133"/>
    </location>
</feature>
<evidence type="ECO:0000313" key="2">
    <source>
        <dbReference type="EMBL" id="KAF0933926.1"/>
    </source>
</evidence>
<evidence type="ECO:0000313" key="3">
    <source>
        <dbReference type="Proteomes" id="UP000479710"/>
    </source>
</evidence>
<dbReference type="GO" id="GO:0061927">
    <property type="term" value="C:TOC-TIC supercomplex I"/>
    <property type="evidence" value="ECO:0007669"/>
    <property type="project" value="TreeGrafter"/>
</dbReference>
<dbReference type="PANTHER" id="PTHR34935">
    <property type="entry name" value="PROTEIN TIC110, CHLOROPLASTIC"/>
    <property type="match status" value="1"/>
</dbReference>
<reference evidence="2 3" key="1">
    <citation type="submission" date="2019-11" db="EMBL/GenBank/DDBJ databases">
        <title>Whole genome sequence of Oryza granulata.</title>
        <authorList>
            <person name="Li W."/>
        </authorList>
    </citation>
    <scope>NUCLEOTIDE SEQUENCE [LARGE SCALE GENOMIC DNA]</scope>
    <source>
        <strain evidence="3">cv. Menghai</strain>
        <tissue evidence="2">Leaf</tissue>
    </source>
</reference>
<accession>A0A6G1FAE7</accession>
<dbReference type="PANTHER" id="PTHR34935:SF3">
    <property type="entry name" value="PROTEIN TIC110, CHLOROPLASTIC"/>
    <property type="match status" value="1"/>
</dbReference>
<gene>
    <name evidence="2" type="ORF">E2562_020840</name>
</gene>
<dbReference type="InterPro" id="IPR031610">
    <property type="entry name" value="TIC110"/>
</dbReference>
<dbReference type="Pfam" id="PF16940">
    <property type="entry name" value="Tic110"/>
    <property type="match status" value="1"/>
</dbReference>
<comment type="caution">
    <text evidence="2">The sequence shown here is derived from an EMBL/GenBank/DDBJ whole genome shotgun (WGS) entry which is preliminary data.</text>
</comment>
<dbReference type="Proteomes" id="UP000479710">
    <property type="component" value="Unassembled WGS sequence"/>
</dbReference>
<name>A0A6G1FAE7_9ORYZ</name>
<keyword evidence="3" id="KW-1185">Reference proteome</keyword>
<feature type="compositionally biased region" description="Polar residues" evidence="1">
    <location>
        <begin position="106"/>
        <end position="118"/>
    </location>
</feature>
<dbReference type="EMBL" id="SPHZ02000001">
    <property type="protein sequence ID" value="KAF0933926.1"/>
    <property type="molecule type" value="Genomic_DNA"/>
</dbReference>
<sequence>MRLLCCTGAASGEEVFGPRRELTGVQPLVDALPPAARMAAELAVAAAVVAAGYGIGLRARGGSRAVAVAGFVVVSGGGSGGGRLGWGMRRRSAVSRRWSMCLTWSSSIPPSKGFSPTTWVPPPPPPRRSDNER</sequence>
<dbReference type="GO" id="GO:0045037">
    <property type="term" value="P:protein import into chloroplast stroma"/>
    <property type="evidence" value="ECO:0007669"/>
    <property type="project" value="TreeGrafter"/>
</dbReference>
<evidence type="ECO:0000256" key="1">
    <source>
        <dbReference type="SAM" id="MobiDB-lite"/>
    </source>
</evidence>
<proteinExistence type="predicted"/>
<protein>
    <submittedName>
        <fullName evidence="2">Uncharacterized protein</fullName>
    </submittedName>
</protein>